<evidence type="ECO:0000259" key="4">
    <source>
        <dbReference type="PROSITE" id="PS01124"/>
    </source>
</evidence>
<accession>A0ABW5CZ99</accession>
<organism evidence="5 6">
    <name type="scientific">Pontibacter ruber</name>
    <dbReference type="NCBI Taxonomy" id="1343895"/>
    <lineage>
        <taxon>Bacteria</taxon>
        <taxon>Pseudomonadati</taxon>
        <taxon>Bacteroidota</taxon>
        <taxon>Cytophagia</taxon>
        <taxon>Cytophagales</taxon>
        <taxon>Hymenobacteraceae</taxon>
        <taxon>Pontibacter</taxon>
    </lineage>
</organism>
<keyword evidence="2" id="KW-0238">DNA-binding</keyword>
<keyword evidence="3" id="KW-0804">Transcription</keyword>
<dbReference type="PANTHER" id="PTHR43280:SF28">
    <property type="entry name" value="HTH-TYPE TRANSCRIPTIONAL ACTIVATOR RHAS"/>
    <property type="match status" value="1"/>
</dbReference>
<dbReference type="InterPro" id="IPR009057">
    <property type="entry name" value="Homeodomain-like_sf"/>
</dbReference>
<gene>
    <name evidence="5" type="ORF">ACFSKP_15810</name>
</gene>
<evidence type="ECO:0000256" key="1">
    <source>
        <dbReference type="ARBA" id="ARBA00023015"/>
    </source>
</evidence>
<dbReference type="PROSITE" id="PS00041">
    <property type="entry name" value="HTH_ARAC_FAMILY_1"/>
    <property type="match status" value="1"/>
</dbReference>
<dbReference type="SMART" id="SM00342">
    <property type="entry name" value="HTH_ARAC"/>
    <property type="match status" value="1"/>
</dbReference>
<dbReference type="Pfam" id="PF12833">
    <property type="entry name" value="HTH_18"/>
    <property type="match status" value="1"/>
</dbReference>
<keyword evidence="1" id="KW-0805">Transcription regulation</keyword>
<dbReference type="Proteomes" id="UP001597374">
    <property type="component" value="Unassembled WGS sequence"/>
</dbReference>
<dbReference type="PROSITE" id="PS01124">
    <property type="entry name" value="HTH_ARAC_FAMILY_2"/>
    <property type="match status" value="1"/>
</dbReference>
<reference evidence="6" key="1">
    <citation type="journal article" date="2019" name="Int. J. Syst. Evol. Microbiol.">
        <title>The Global Catalogue of Microorganisms (GCM) 10K type strain sequencing project: providing services to taxonomists for standard genome sequencing and annotation.</title>
        <authorList>
            <consortium name="The Broad Institute Genomics Platform"/>
            <consortium name="The Broad Institute Genome Sequencing Center for Infectious Disease"/>
            <person name="Wu L."/>
            <person name="Ma J."/>
        </authorList>
    </citation>
    <scope>NUCLEOTIDE SEQUENCE [LARGE SCALE GENOMIC DNA]</scope>
    <source>
        <strain evidence="6">CGMCC 4.1782</strain>
    </source>
</reference>
<proteinExistence type="predicted"/>
<evidence type="ECO:0000256" key="2">
    <source>
        <dbReference type="ARBA" id="ARBA00023125"/>
    </source>
</evidence>
<keyword evidence="6" id="KW-1185">Reference proteome</keyword>
<dbReference type="InterPro" id="IPR018060">
    <property type="entry name" value="HTH_AraC"/>
</dbReference>
<dbReference type="InterPro" id="IPR018062">
    <property type="entry name" value="HTH_AraC-typ_CS"/>
</dbReference>
<evidence type="ECO:0000313" key="6">
    <source>
        <dbReference type="Proteomes" id="UP001597374"/>
    </source>
</evidence>
<evidence type="ECO:0000256" key="3">
    <source>
        <dbReference type="ARBA" id="ARBA00023163"/>
    </source>
</evidence>
<dbReference type="EMBL" id="JBHUIM010000002">
    <property type="protein sequence ID" value="MFD2247731.1"/>
    <property type="molecule type" value="Genomic_DNA"/>
</dbReference>
<dbReference type="Gene3D" id="1.10.10.60">
    <property type="entry name" value="Homeodomain-like"/>
    <property type="match status" value="1"/>
</dbReference>
<dbReference type="SUPFAM" id="SSF46689">
    <property type="entry name" value="Homeodomain-like"/>
    <property type="match status" value="1"/>
</dbReference>
<feature type="domain" description="HTH araC/xylS-type" evidence="4">
    <location>
        <begin position="105"/>
        <end position="184"/>
    </location>
</feature>
<name>A0ABW5CZ99_9BACT</name>
<comment type="caution">
    <text evidence="5">The sequence shown here is derived from an EMBL/GenBank/DDBJ whole genome shotgun (WGS) entry which is preliminary data.</text>
</comment>
<dbReference type="RefSeq" id="WP_250430829.1">
    <property type="nucleotide sequence ID" value="NZ_JALPRR010000003.1"/>
</dbReference>
<dbReference type="PANTHER" id="PTHR43280">
    <property type="entry name" value="ARAC-FAMILY TRANSCRIPTIONAL REGULATOR"/>
    <property type="match status" value="1"/>
</dbReference>
<protein>
    <submittedName>
        <fullName evidence="5">Helix-turn-helix domain-containing protein</fullName>
    </submittedName>
</protein>
<evidence type="ECO:0000313" key="5">
    <source>
        <dbReference type="EMBL" id="MFD2247731.1"/>
    </source>
</evidence>
<sequence length="209" mass="23814">MEIKECEHLQVLHIKNMVCLRCIVVVRNELQKIGMQVLAIELGRVTVCVPKDISYHTIQAALGRYDFELILDSQSELVEQTKLAILDLIYQDKLSQLNTPVSLYLSEELKKDYATISSTFKDLEEMSLSHYMVLQKVERAKELLEYQELNVSEIASKLGYKSVQHLSAQFKEVTGVTPLRYRKYGKPARQAIQDVKAHPAAEAVTKSSN</sequence>